<dbReference type="AlphaFoldDB" id="A0A183MUI8"/>
<sequence>MVIDSSQQETLDLGFVLYGSRQQGVPVILRDLMLPDRFNPMSPSFLVRSITTGLIRVVSDLLQASDVFIID</sequence>
<dbReference type="EMBL" id="UZAI01018054">
    <property type="protein sequence ID" value="VDP32651.1"/>
    <property type="molecule type" value="Genomic_DNA"/>
</dbReference>
<keyword evidence="2" id="KW-1185">Reference proteome</keyword>
<protein>
    <submittedName>
        <fullName evidence="1">Uncharacterized protein</fullName>
    </submittedName>
</protein>
<proteinExistence type="predicted"/>
<accession>A0A183MUI8</accession>
<name>A0A183MUI8_9TREM</name>
<reference evidence="1 2" key="1">
    <citation type="submission" date="2018-11" db="EMBL/GenBank/DDBJ databases">
        <authorList>
            <consortium name="Pathogen Informatics"/>
        </authorList>
    </citation>
    <scope>NUCLEOTIDE SEQUENCE [LARGE SCALE GENOMIC DNA]</scope>
    <source>
        <strain evidence="1 2">Zambia</strain>
    </source>
</reference>
<dbReference type="Proteomes" id="UP000277204">
    <property type="component" value="Unassembled WGS sequence"/>
</dbReference>
<gene>
    <name evidence="1" type="ORF">SMRZ_LOCUS19713</name>
</gene>
<evidence type="ECO:0000313" key="2">
    <source>
        <dbReference type="Proteomes" id="UP000277204"/>
    </source>
</evidence>
<organism evidence="1 2">
    <name type="scientific">Schistosoma margrebowiei</name>
    <dbReference type="NCBI Taxonomy" id="48269"/>
    <lineage>
        <taxon>Eukaryota</taxon>
        <taxon>Metazoa</taxon>
        <taxon>Spiralia</taxon>
        <taxon>Lophotrochozoa</taxon>
        <taxon>Platyhelminthes</taxon>
        <taxon>Trematoda</taxon>
        <taxon>Digenea</taxon>
        <taxon>Strigeidida</taxon>
        <taxon>Schistosomatoidea</taxon>
        <taxon>Schistosomatidae</taxon>
        <taxon>Schistosoma</taxon>
    </lineage>
</organism>
<evidence type="ECO:0000313" key="1">
    <source>
        <dbReference type="EMBL" id="VDP32651.1"/>
    </source>
</evidence>